<sequence length="228" mass="25805">MYARWYRLRTDKALIFDFNGTLFWDSDYHREAWSSVSVLYRGKPLSLSESYYLNGRTNAETIAYILGYMPEKKELERLGEEKELLYRTICIRNRPLRLAPGFLDLAARAKQLNIPMAIATSAGKSNIEQYKKWFDLCNLIAEDLIIYDNGVRKSKPEPDIYLDACKALGIEPALCTVFEDTKAGILSAKSAGIGTIWAVASPGSDRETMQAMEGVHGLIDEFSQVKLQ</sequence>
<organism evidence="5">
    <name type="scientific">bioreactor metagenome</name>
    <dbReference type="NCBI Taxonomy" id="1076179"/>
    <lineage>
        <taxon>unclassified sequences</taxon>
        <taxon>metagenomes</taxon>
        <taxon>ecological metagenomes</taxon>
    </lineage>
</organism>
<evidence type="ECO:0000256" key="1">
    <source>
        <dbReference type="ARBA" id="ARBA00001946"/>
    </source>
</evidence>
<dbReference type="EC" id="3.1.3.-" evidence="5"/>
<proteinExistence type="predicted"/>
<dbReference type="EMBL" id="VSSQ01005965">
    <property type="protein sequence ID" value="MPM31055.1"/>
    <property type="molecule type" value="Genomic_DNA"/>
</dbReference>
<reference evidence="5" key="1">
    <citation type="submission" date="2019-08" db="EMBL/GenBank/DDBJ databases">
        <authorList>
            <person name="Kucharzyk K."/>
            <person name="Murdoch R.W."/>
            <person name="Higgins S."/>
            <person name="Loffler F."/>
        </authorList>
    </citation>
    <scope>NUCLEOTIDE SEQUENCE</scope>
</reference>
<dbReference type="NCBIfam" id="TIGR01509">
    <property type="entry name" value="HAD-SF-IA-v3"/>
    <property type="match status" value="1"/>
</dbReference>
<dbReference type="SFLD" id="SFLDG01129">
    <property type="entry name" value="C1.5:_HAD__Beta-PGM__Phosphata"/>
    <property type="match status" value="1"/>
</dbReference>
<dbReference type="PRINTS" id="PR00413">
    <property type="entry name" value="HADHALOGNASE"/>
</dbReference>
<dbReference type="SFLD" id="SFLDS00003">
    <property type="entry name" value="Haloacid_Dehalogenase"/>
    <property type="match status" value="1"/>
</dbReference>
<keyword evidence="4" id="KW-0119">Carbohydrate metabolism</keyword>
<dbReference type="InterPro" id="IPR023198">
    <property type="entry name" value="PGP-like_dom2"/>
</dbReference>
<comment type="cofactor">
    <cofactor evidence="1">
        <name>Mg(2+)</name>
        <dbReference type="ChEBI" id="CHEBI:18420"/>
    </cofactor>
</comment>
<name>A0A644YR41_9ZZZZ</name>
<dbReference type="Gene3D" id="1.10.150.240">
    <property type="entry name" value="Putative phosphatase, domain 2"/>
    <property type="match status" value="1"/>
</dbReference>
<evidence type="ECO:0000256" key="3">
    <source>
        <dbReference type="ARBA" id="ARBA00022842"/>
    </source>
</evidence>
<dbReference type="InterPro" id="IPR036412">
    <property type="entry name" value="HAD-like_sf"/>
</dbReference>
<evidence type="ECO:0000256" key="2">
    <source>
        <dbReference type="ARBA" id="ARBA00022723"/>
    </source>
</evidence>
<dbReference type="SUPFAM" id="SSF56784">
    <property type="entry name" value="HAD-like"/>
    <property type="match status" value="1"/>
</dbReference>
<evidence type="ECO:0000256" key="4">
    <source>
        <dbReference type="ARBA" id="ARBA00023277"/>
    </source>
</evidence>
<dbReference type="GO" id="GO:0046872">
    <property type="term" value="F:metal ion binding"/>
    <property type="evidence" value="ECO:0007669"/>
    <property type="project" value="UniProtKB-KW"/>
</dbReference>
<evidence type="ECO:0000313" key="5">
    <source>
        <dbReference type="EMBL" id="MPM31055.1"/>
    </source>
</evidence>
<comment type="caution">
    <text evidence="5">The sequence shown here is derived from an EMBL/GenBank/DDBJ whole genome shotgun (WGS) entry which is preliminary data.</text>
</comment>
<dbReference type="AlphaFoldDB" id="A0A644YR41"/>
<dbReference type="CDD" id="cd07505">
    <property type="entry name" value="HAD_BPGM-like"/>
    <property type="match status" value="1"/>
</dbReference>
<keyword evidence="5" id="KW-0378">Hydrolase</keyword>
<dbReference type="GO" id="GO:0016787">
    <property type="term" value="F:hydrolase activity"/>
    <property type="evidence" value="ECO:0007669"/>
    <property type="project" value="UniProtKB-KW"/>
</dbReference>
<dbReference type="PANTHER" id="PTHR46193">
    <property type="entry name" value="6-PHOSPHOGLUCONATE PHOSPHATASE"/>
    <property type="match status" value="1"/>
</dbReference>
<gene>
    <name evidence="5" type="ORF">SDC9_77608</name>
</gene>
<protein>
    <submittedName>
        <fullName evidence="5">Phosphorylated carbohydrates phosphatase</fullName>
        <ecNumber evidence="5">3.1.3.-</ecNumber>
    </submittedName>
</protein>
<dbReference type="InterPro" id="IPR006439">
    <property type="entry name" value="HAD-SF_hydro_IA"/>
</dbReference>
<keyword evidence="3" id="KW-0460">Magnesium</keyword>
<dbReference type="InterPro" id="IPR023214">
    <property type="entry name" value="HAD_sf"/>
</dbReference>
<keyword evidence="2" id="KW-0479">Metal-binding</keyword>
<dbReference type="Pfam" id="PF00702">
    <property type="entry name" value="Hydrolase"/>
    <property type="match status" value="1"/>
</dbReference>
<dbReference type="Gene3D" id="3.40.50.1000">
    <property type="entry name" value="HAD superfamily/HAD-like"/>
    <property type="match status" value="1"/>
</dbReference>
<dbReference type="PANTHER" id="PTHR46193:SF18">
    <property type="entry name" value="HEXITOL PHOSPHATASE B"/>
    <property type="match status" value="1"/>
</dbReference>
<dbReference type="InterPro" id="IPR051600">
    <property type="entry name" value="Beta-PGM-like"/>
</dbReference>
<accession>A0A644YR41</accession>